<dbReference type="InterPro" id="IPR036259">
    <property type="entry name" value="MFS_trans_sf"/>
</dbReference>
<name>A0A9E7CT55_ALIAG</name>
<feature type="transmembrane region" description="Helical" evidence="7">
    <location>
        <begin position="122"/>
        <end position="146"/>
    </location>
</feature>
<dbReference type="CDD" id="cd17319">
    <property type="entry name" value="MFS_ExuT_GudP_like"/>
    <property type="match status" value="1"/>
</dbReference>
<dbReference type="Proteomes" id="UP000829401">
    <property type="component" value="Chromosome"/>
</dbReference>
<evidence type="ECO:0000259" key="8">
    <source>
        <dbReference type="PROSITE" id="PS50850"/>
    </source>
</evidence>
<evidence type="ECO:0000256" key="2">
    <source>
        <dbReference type="ARBA" id="ARBA00022448"/>
    </source>
</evidence>
<dbReference type="PANTHER" id="PTHR11662">
    <property type="entry name" value="SOLUTE CARRIER FAMILY 17"/>
    <property type="match status" value="1"/>
</dbReference>
<feature type="transmembrane region" description="Helical" evidence="7">
    <location>
        <begin position="152"/>
        <end position="172"/>
    </location>
</feature>
<keyword evidence="2" id="KW-0813">Transport</keyword>
<keyword evidence="10" id="KW-1185">Reference proteome</keyword>
<dbReference type="KEGG" id="aaco:K1I37_08820"/>
<dbReference type="PANTHER" id="PTHR11662:SF399">
    <property type="entry name" value="FI19708P1-RELATED"/>
    <property type="match status" value="1"/>
</dbReference>
<reference evidence="10" key="1">
    <citation type="journal article" date="2022" name="G3 (Bethesda)">
        <title>Unveiling the complete genome sequence of Alicyclobacillus acidoterrestris DSM 3922T, a taint-producing strain.</title>
        <authorList>
            <person name="Leonardo I.C."/>
            <person name="Barreto Crespo M.T."/>
            <person name="Gaspar F.B."/>
        </authorList>
    </citation>
    <scope>NUCLEOTIDE SEQUENCE [LARGE SCALE GENOMIC DNA]</scope>
    <source>
        <strain evidence="10">DSM 3922</strain>
    </source>
</reference>
<dbReference type="PROSITE" id="PS50850">
    <property type="entry name" value="MFS"/>
    <property type="match status" value="1"/>
</dbReference>
<dbReference type="InterPro" id="IPR050382">
    <property type="entry name" value="MFS_Na/Anion_cotransporter"/>
</dbReference>
<dbReference type="AlphaFoldDB" id="A0A9E7CT55"/>
<feature type="transmembrane region" description="Helical" evidence="7">
    <location>
        <begin position="349"/>
        <end position="372"/>
    </location>
</feature>
<organism evidence="9 10">
    <name type="scientific">Alicyclobacillus acidoterrestris (strain ATCC 49025 / DSM 3922 / CIP 106132 / NCIMB 13137 / GD3B)</name>
    <dbReference type="NCBI Taxonomy" id="1356854"/>
    <lineage>
        <taxon>Bacteria</taxon>
        <taxon>Bacillati</taxon>
        <taxon>Bacillota</taxon>
        <taxon>Bacilli</taxon>
        <taxon>Bacillales</taxon>
        <taxon>Alicyclobacillaceae</taxon>
        <taxon>Alicyclobacillus</taxon>
    </lineage>
</organism>
<evidence type="ECO:0000256" key="5">
    <source>
        <dbReference type="ARBA" id="ARBA00022989"/>
    </source>
</evidence>
<keyword evidence="4 7" id="KW-0812">Transmembrane</keyword>
<feature type="transmembrane region" description="Helical" evidence="7">
    <location>
        <begin position="71"/>
        <end position="95"/>
    </location>
</feature>
<dbReference type="GO" id="GO:0005886">
    <property type="term" value="C:plasma membrane"/>
    <property type="evidence" value="ECO:0007669"/>
    <property type="project" value="UniProtKB-SubCell"/>
</dbReference>
<comment type="subcellular location">
    <subcellularLocation>
        <location evidence="1">Cell membrane</location>
        <topology evidence="1">Multi-pass membrane protein</topology>
    </subcellularLocation>
</comment>
<evidence type="ECO:0000313" key="10">
    <source>
        <dbReference type="Proteomes" id="UP000829401"/>
    </source>
</evidence>
<evidence type="ECO:0000256" key="6">
    <source>
        <dbReference type="ARBA" id="ARBA00023136"/>
    </source>
</evidence>
<feature type="transmembrane region" description="Helical" evidence="7">
    <location>
        <begin position="216"/>
        <end position="237"/>
    </location>
</feature>
<dbReference type="OrthoDB" id="6360at2"/>
<evidence type="ECO:0000256" key="4">
    <source>
        <dbReference type="ARBA" id="ARBA00022692"/>
    </source>
</evidence>
<protein>
    <submittedName>
        <fullName evidence="9">MFS transporter</fullName>
    </submittedName>
</protein>
<dbReference type="PIRSF" id="PIRSF002808">
    <property type="entry name" value="Hexose_phosphate_transp"/>
    <property type="match status" value="1"/>
</dbReference>
<keyword evidence="3" id="KW-1003">Cell membrane</keyword>
<dbReference type="EMBL" id="CP080467">
    <property type="protein sequence ID" value="UNO50815.1"/>
    <property type="molecule type" value="Genomic_DNA"/>
</dbReference>
<dbReference type="SUPFAM" id="SSF103473">
    <property type="entry name" value="MFS general substrate transporter"/>
    <property type="match status" value="1"/>
</dbReference>
<dbReference type="GO" id="GO:0022857">
    <property type="term" value="F:transmembrane transporter activity"/>
    <property type="evidence" value="ECO:0007669"/>
    <property type="project" value="InterPro"/>
</dbReference>
<feature type="transmembrane region" description="Helical" evidence="7">
    <location>
        <begin position="378"/>
        <end position="400"/>
    </location>
</feature>
<dbReference type="Pfam" id="PF07690">
    <property type="entry name" value="MFS_1"/>
    <property type="match status" value="1"/>
</dbReference>
<feature type="domain" description="Major facilitator superfamily (MFS) profile" evidence="8">
    <location>
        <begin position="1"/>
        <end position="404"/>
    </location>
</feature>
<proteinExistence type="predicted"/>
<feature type="transmembrane region" description="Helical" evidence="7">
    <location>
        <begin position="290"/>
        <end position="309"/>
    </location>
</feature>
<dbReference type="InterPro" id="IPR020846">
    <property type="entry name" value="MFS_dom"/>
</dbReference>
<evidence type="ECO:0000256" key="7">
    <source>
        <dbReference type="SAM" id="Phobius"/>
    </source>
</evidence>
<accession>A0A9E7CT55</accession>
<sequence length="419" mass="44858">MLFLANVINYLDRSAFSIAAPMISKGFTLTPSELGMIFSSFFVGYAIFNFVGGFMSDLYGPKKVFGGSMTLWSIFCGLTAVTFNFASLFIVRLLFGFTEGPLASTTNKTINNWVPQKTRARAVGIAFAGSPLGGAVAGPIVGLIAVHSNWKVSFVVITLIGLVWALVWMKAVTDKPSQNPKIPAAELAEIERDTTVMPVEGKAKVPLTYYAKKPTILFTALAFFAYNYILYFFLTWFPSYLADAKHLSISKMSVATTIPWVVGTVGLLLSGWASDYLFKLTNKLMFSRKVIIVGGLIGAAVCIAATGMVTTAVSAVVLMTIGIFFMYLTGAIYWAVISDNVQSDKVGGASGFVHMLANISGIIAPTITGFIVQFTGSFSSAFLLAGILAVVGAICVALWVKPLTLPSQTSEDAQLGVTQ</sequence>
<feature type="transmembrane region" description="Helical" evidence="7">
    <location>
        <begin position="257"/>
        <end position="278"/>
    </location>
</feature>
<evidence type="ECO:0000256" key="1">
    <source>
        <dbReference type="ARBA" id="ARBA00004651"/>
    </source>
</evidence>
<keyword evidence="6 7" id="KW-0472">Membrane</keyword>
<gene>
    <name evidence="9" type="ORF">K1I37_08820</name>
</gene>
<evidence type="ECO:0000313" key="9">
    <source>
        <dbReference type="EMBL" id="UNO50815.1"/>
    </source>
</evidence>
<keyword evidence="5 7" id="KW-1133">Transmembrane helix</keyword>
<evidence type="ECO:0000256" key="3">
    <source>
        <dbReference type="ARBA" id="ARBA00022475"/>
    </source>
</evidence>
<dbReference type="Gene3D" id="1.20.1250.20">
    <property type="entry name" value="MFS general substrate transporter like domains"/>
    <property type="match status" value="2"/>
</dbReference>
<feature type="transmembrane region" description="Helical" evidence="7">
    <location>
        <begin position="34"/>
        <end position="51"/>
    </location>
</feature>
<dbReference type="InterPro" id="IPR000849">
    <property type="entry name" value="Sugar_P_transporter"/>
</dbReference>
<dbReference type="InterPro" id="IPR011701">
    <property type="entry name" value="MFS"/>
</dbReference>
<feature type="transmembrane region" description="Helical" evidence="7">
    <location>
        <begin position="315"/>
        <end position="337"/>
    </location>
</feature>